<organism evidence="8 9">
    <name type="scientific">Potamilus streckersoni</name>
    <dbReference type="NCBI Taxonomy" id="2493646"/>
    <lineage>
        <taxon>Eukaryota</taxon>
        <taxon>Metazoa</taxon>
        <taxon>Spiralia</taxon>
        <taxon>Lophotrochozoa</taxon>
        <taxon>Mollusca</taxon>
        <taxon>Bivalvia</taxon>
        <taxon>Autobranchia</taxon>
        <taxon>Heteroconchia</taxon>
        <taxon>Palaeoheterodonta</taxon>
        <taxon>Unionida</taxon>
        <taxon>Unionoidea</taxon>
        <taxon>Unionidae</taxon>
        <taxon>Ambleminae</taxon>
        <taxon>Lampsilini</taxon>
        <taxon>Potamilus</taxon>
    </lineage>
</organism>
<reference evidence="8" key="2">
    <citation type="journal article" date="2021" name="Genome Biol. Evol.">
        <title>Developing a high-quality reference genome for a parasitic bivalve with doubly uniparental inheritance (Bivalvia: Unionida).</title>
        <authorList>
            <person name="Smith C.H."/>
        </authorList>
    </citation>
    <scope>NUCLEOTIDE SEQUENCE</scope>
    <source>
        <strain evidence="8">CHS0354</strain>
        <tissue evidence="8">Mantle</tissue>
    </source>
</reference>
<dbReference type="Pfam" id="PF16188">
    <property type="entry name" value="Peptidase_M24_C"/>
    <property type="match status" value="1"/>
</dbReference>
<reference evidence="8" key="3">
    <citation type="submission" date="2023-05" db="EMBL/GenBank/DDBJ databases">
        <authorList>
            <person name="Smith C.H."/>
        </authorList>
    </citation>
    <scope>NUCLEOTIDE SEQUENCE</scope>
    <source>
        <strain evidence="8">CHS0354</strain>
        <tissue evidence="8">Mantle</tissue>
    </source>
</reference>
<dbReference type="AlphaFoldDB" id="A0AAE0SSM2"/>
<sequence>MDDLVRIKCFFFFVLVTALAFEVQTMHERTKRSTSYSATLEPGNWENCKTGTTLPTRVNTSERVRSLRNLFAGIQIQAYIIPSEDAHQSEYPSDYDKRRQYISGFSGSAGMAVVTNNLSALWTDGRYFIQAEAELDCNWILMRQGETGVQTTTEWLRSVLTANSKVGISPFLISSSRWKSYSDDLQKYNISLSKVNSELIDQIWTTMRPPMPSTVINALSMQFAGRSWQDKINDIHTKMAEKYVDLMVITSLDETAWLFNLRASDIAYNPFFMSYAIIDRTLNRTSLYIIDKDRKLTQNPNDNETSVKVHTHLETGPNGICSGSGGGCTEVKEYNNTAIEIDVEKLVNERNKVWVSPSCNYAIFSLIPETKVYQANTPATLMKAKKNKAEVDGMKSAHVRDAVALISFLAKLEKEVKEGKLWTELSAAEELEKYRRDQDYNRGLSFDSISGSGSNGAIIHYSVTNATNKAITTKEMYLLDSGGQYLDGTTDVTRTFHFGSPTDFEKECYTRVLMGHINLFLAKWPKGLYGREIDAFARGPLWDVGLVYRHGTGHGIGMYLSVHEGPSRISLSHSAFTGDEPLDEFQFLSNEPGYYEPNKFGIRIENIVMVTSVNTTYKMEGQNFLGFEHITFVPYEPNLIKLSMLSGKHIEYLNNYHKLIQEKVGPALKEKNLEAYDWMMQKTATISSFVSSGNRQPVNHAILIPILLPLFFIF</sequence>
<gene>
    <name evidence="8" type="ORF">CHS0354_010927</name>
</gene>
<feature type="signal peptide" evidence="4">
    <location>
        <begin position="1"/>
        <end position="20"/>
    </location>
</feature>
<comment type="similarity">
    <text evidence="1">Belongs to the peptidase M24B family.</text>
</comment>
<dbReference type="Gene3D" id="3.40.350.10">
    <property type="entry name" value="Creatinase/prolidase N-terminal domain"/>
    <property type="match status" value="2"/>
</dbReference>
<dbReference type="SUPFAM" id="SSF53092">
    <property type="entry name" value="Creatinase/prolidase N-terminal domain"/>
    <property type="match status" value="1"/>
</dbReference>
<dbReference type="PANTHER" id="PTHR43763">
    <property type="entry name" value="XAA-PRO AMINOPEPTIDASE 1"/>
    <property type="match status" value="1"/>
</dbReference>
<dbReference type="FunFam" id="3.90.230.10:FF:000009">
    <property type="entry name" value="xaa-Pro aminopeptidase 2"/>
    <property type="match status" value="1"/>
</dbReference>
<dbReference type="GO" id="GO:0070006">
    <property type="term" value="F:metalloaminopeptidase activity"/>
    <property type="evidence" value="ECO:0007669"/>
    <property type="project" value="InterPro"/>
</dbReference>
<evidence type="ECO:0000313" key="8">
    <source>
        <dbReference type="EMBL" id="KAK3597294.1"/>
    </source>
</evidence>
<dbReference type="InterPro" id="IPR036005">
    <property type="entry name" value="Creatinase/aminopeptidase-like"/>
</dbReference>
<accession>A0AAE0SSM2</accession>
<keyword evidence="3" id="KW-0378">Hydrolase</keyword>
<keyword evidence="2" id="KW-0479">Metal-binding</keyword>
<dbReference type="Pfam" id="PF01321">
    <property type="entry name" value="Creatinase_N"/>
    <property type="match status" value="1"/>
</dbReference>
<dbReference type="GO" id="GO:0046872">
    <property type="term" value="F:metal ion binding"/>
    <property type="evidence" value="ECO:0007669"/>
    <property type="project" value="UniProtKB-KW"/>
</dbReference>
<dbReference type="InterPro" id="IPR033740">
    <property type="entry name" value="Pept_M24B"/>
</dbReference>
<dbReference type="InterPro" id="IPR032416">
    <property type="entry name" value="Peptidase_M24_C"/>
</dbReference>
<dbReference type="PANTHER" id="PTHR43763:SF6">
    <property type="entry name" value="XAA-PRO AMINOPEPTIDASE 1"/>
    <property type="match status" value="1"/>
</dbReference>
<evidence type="ECO:0000256" key="1">
    <source>
        <dbReference type="ARBA" id="ARBA00008766"/>
    </source>
</evidence>
<feature type="domain" description="Creatinase N-terminal" evidence="6">
    <location>
        <begin position="63"/>
        <end position="187"/>
    </location>
</feature>
<proteinExistence type="inferred from homology"/>
<feature type="domain" description="Peptidase M24" evidence="5">
    <location>
        <begin position="393"/>
        <end position="611"/>
    </location>
</feature>
<dbReference type="Proteomes" id="UP001195483">
    <property type="component" value="Unassembled WGS sequence"/>
</dbReference>
<dbReference type="GO" id="GO:0005737">
    <property type="term" value="C:cytoplasm"/>
    <property type="evidence" value="ECO:0007669"/>
    <property type="project" value="UniProtKB-ARBA"/>
</dbReference>
<name>A0AAE0SSM2_9BIVA</name>
<dbReference type="EMBL" id="JAEAOA010000682">
    <property type="protein sequence ID" value="KAK3597294.1"/>
    <property type="molecule type" value="Genomic_DNA"/>
</dbReference>
<evidence type="ECO:0008006" key="10">
    <source>
        <dbReference type="Google" id="ProtNLM"/>
    </source>
</evidence>
<evidence type="ECO:0000256" key="2">
    <source>
        <dbReference type="ARBA" id="ARBA00022723"/>
    </source>
</evidence>
<keyword evidence="4" id="KW-0732">Signal</keyword>
<dbReference type="CDD" id="cd01085">
    <property type="entry name" value="APP"/>
    <property type="match status" value="1"/>
</dbReference>
<dbReference type="Pfam" id="PF00557">
    <property type="entry name" value="Peptidase_M24"/>
    <property type="match status" value="1"/>
</dbReference>
<dbReference type="InterPro" id="IPR000994">
    <property type="entry name" value="Pept_M24"/>
</dbReference>
<evidence type="ECO:0000313" key="9">
    <source>
        <dbReference type="Proteomes" id="UP001195483"/>
    </source>
</evidence>
<comment type="caution">
    <text evidence="8">The sequence shown here is derived from an EMBL/GenBank/DDBJ whole genome shotgun (WGS) entry which is preliminary data.</text>
</comment>
<evidence type="ECO:0000256" key="3">
    <source>
        <dbReference type="ARBA" id="ARBA00022801"/>
    </source>
</evidence>
<reference evidence="8" key="1">
    <citation type="journal article" date="2021" name="Genome Biol. Evol.">
        <title>A High-Quality Reference Genome for a Parasitic Bivalve with Doubly Uniparental Inheritance (Bivalvia: Unionida).</title>
        <authorList>
            <person name="Smith C.H."/>
        </authorList>
    </citation>
    <scope>NUCLEOTIDE SEQUENCE</scope>
    <source>
        <strain evidence="8">CHS0354</strain>
    </source>
</reference>
<evidence type="ECO:0000259" key="6">
    <source>
        <dbReference type="Pfam" id="PF01321"/>
    </source>
</evidence>
<dbReference type="SUPFAM" id="SSF55920">
    <property type="entry name" value="Creatinase/aminopeptidase"/>
    <property type="match status" value="1"/>
</dbReference>
<evidence type="ECO:0000259" key="7">
    <source>
        <dbReference type="Pfam" id="PF16188"/>
    </source>
</evidence>
<evidence type="ECO:0000256" key="4">
    <source>
        <dbReference type="SAM" id="SignalP"/>
    </source>
</evidence>
<dbReference type="FunFam" id="3.40.350.10:FF:000003">
    <property type="entry name" value="Xaa-pro aminopeptidase P"/>
    <property type="match status" value="1"/>
</dbReference>
<dbReference type="InterPro" id="IPR029149">
    <property type="entry name" value="Creatin/AminoP/Spt16_N"/>
</dbReference>
<dbReference type="Gene3D" id="3.90.230.10">
    <property type="entry name" value="Creatinase/methionine aminopeptidase superfamily"/>
    <property type="match status" value="1"/>
</dbReference>
<dbReference type="InterPro" id="IPR050422">
    <property type="entry name" value="X-Pro_aminopeptidase_P"/>
</dbReference>
<keyword evidence="9" id="KW-1185">Reference proteome</keyword>
<dbReference type="InterPro" id="IPR000587">
    <property type="entry name" value="Creatinase_N"/>
</dbReference>
<dbReference type="Pfam" id="PF16189">
    <property type="entry name" value="Creatinase_N_2"/>
    <property type="match status" value="1"/>
</dbReference>
<feature type="chain" id="PRO_5042039482" description="Xaa-Pro aminopeptidase 1" evidence="4">
    <location>
        <begin position="21"/>
        <end position="714"/>
    </location>
</feature>
<feature type="domain" description="Peptidase M24 C-terminal" evidence="7">
    <location>
        <begin position="623"/>
        <end position="686"/>
    </location>
</feature>
<evidence type="ECO:0000259" key="5">
    <source>
        <dbReference type="Pfam" id="PF00557"/>
    </source>
</evidence>
<protein>
    <recommendedName>
        <fullName evidence="10">Xaa-Pro aminopeptidase 1</fullName>
    </recommendedName>
</protein>